<dbReference type="OrthoDB" id="1607513at2759"/>
<protein>
    <recommendedName>
        <fullName evidence="7">HAT C-terminal dimerisation domain-containing protein</fullName>
    </recommendedName>
</protein>
<keyword evidence="9" id="KW-1185">Reference proteome</keyword>
<sequence length="862" mass="100112">MKFLVFTFSLLILENVQCFSSTYCPKVDPMPEFKWEPFLGNWHLYIASEDYVSEGDICFKNNHTLIDQNLLAMEQQYANGEQIDFTIVRNITRPGEVYDISDETLYGIFGQPYTGKATTYSTVTYTDYTSIQVRFICKELNHFWYTEAFISYYISIRDRSFDSIAKVAPHIEDFRKLGADIKTNIIETTDLPTILKCYEYDEKKLSDPDNKVKCKGCQVLIAFKLCDPTSNLVRHITKTKFIKHQALIREHNINSVETPPKTVKRKLIEINSNVASSSSQKNIKSYEEYKLSDSKKIKLDLKLCDLIISKSLPISFVDSVEFRDFANCLDQRYTPPNSQTVKYSLLPKLKKELKDILINKLITLDSLNILTDIWSDATMRSFIGFKAQGIDHNWKLVNVLLCCKHIIGSHTNESIFNYFLDVINEYKIDNKVFKILSDGASNMVKAFDSDHISEYVDTFLELCDLSEDEDKIDKDNIEESDDLIDNSEESGYVCTNTIAIDLCRELNEVERLNCTAHMLQLAIKDSLSFDCAEHFIQKISQIVNKGRHSCIVMDNLREVKKNLKAKNNTRWNSIYYMLKSFSQLTNSEIDSIIQNGKNKSKKSRKNPESEIKFTYEEREKLNELLQILQELQIATDIFQGDGITISRILPTVLTVLQKVDLKSIYENGNVKDRNLKNKIFYFENVNPLYGIASILDPNYGTTWIKPCEKSVWIDKLKSMVEEMDESESVKEIRQSKKKNKTPTNNWTISYEEESFSEPNLEYDIMLKKFFDAQKQSRLEAKEKIDNYIDPLGWWKENESKYPILAKMAKKILGVPATTGSVERFFSKTGYILRQHRRKMADIQAENLFFLKENREFYKNVNN</sequence>
<name>A0A813V3Z8_9BILA</name>
<evidence type="ECO:0000256" key="4">
    <source>
        <dbReference type="ARBA" id="ARBA00022833"/>
    </source>
</evidence>
<evidence type="ECO:0000256" key="3">
    <source>
        <dbReference type="ARBA" id="ARBA00022771"/>
    </source>
</evidence>
<dbReference type="GO" id="GO:0005634">
    <property type="term" value="C:nucleus"/>
    <property type="evidence" value="ECO:0007669"/>
    <property type="project" value="UniProtKB-SubCell"/>
</dbReference>
<dbReference type="GO" id="GO:0008270">
    <property type="term" value="F:zinc ion binding"/>
    <property type="evidence" value="ECO:0007669"/>
    <property type="project" value="UniProtKB-KW"/>
</dbReference>
<feature type="chain" id="PRO_5032920547" description="HAT C-terminal dimerisation domain-containing protein" evidence="6">
    <location>
        <begin position="19"/>
        <end position="862"/>
    </location>
</feature>
<evidence type="ECO:0000256" key="2">
    <source>
        <dbReference type="ARBA" id="ARBA00022723"/>
    </source>
</evidence>
<dbReference type="PANTHER" id="PTHR46481:SF10">
    <property type="entry name" value="ZINC FINGER BED DOMAIN-CONTAINING PROTEIN 39"/>
    <property type="match status" value="1"/>
</dbReference>
<dbReference type="SUPFAM" id="SSF53098">
    <property type="entry name" value="Ribonuclease H-like"/>
    <property type="match status" value="1"/>
</dbReference>
<feature type="signal peptide" evidence="6">
    <location>
        <begin position="1"/>
        <end position="18"/>
    </location>
</feature>
<gene>
    <name evidence="8" type="ORF">OXX778_LOCUS8150</name>
</gene>
<reference evidence="8" key="1">
    <citation type="submission" date="2021-02" db="EMBL/GenBank/DDBJ databases">
        <authorList>
            <person name="Nowell W R."/>
        </authorList>
    </citation>
    <scope>NUCLEOTIDE SEQUENCE</scope>
    <source>
        <strain evidence="8">Ploen Becks lab</strain>
    </source>
</reference>
<keyword evidence="3" id="KW-0863">Zinc-finger</keyword>
<dbReference type="InterPro" id="IPR052035">
    <property type="entry name" value="ZnF_BED_domain_contain"/>
</dbReference>
<dbReference type="EMBL" id="CAJNOC010001100">
    <property type="protein sequence ID" value="CAF0834838.1"/>
    <property type="molecule type" value="Genomic_DNA"/>
</dbReference>
<keyword evidence="4" id="KW-0862">Zinc</keyword>
<evidence type="ECO:0000313" key="8">
    <source>
        <dbReference type="EMBL" id="CAF0834838.1"/>
    </source>
</evidence>
<evidence type="ECO:0000259" key="7">
    <source>
        <dbReference type="Pfam" id="PF05699"/>
    </source>
</evidence>
<dbReference type="Pfam" id="PF05699">
    <property type="entry name" value="Dimer_Tnp_hAT"/>
    <property type="match status" value="1"/>
</dbReference>
<dbReference type="InterPro" id="IPR008906">
    <property type="entry name" value="HATC_C_dom"/>
</dbReference>
<evidence type="ECO:0000256" key="1">
    <source>
        <dbReference type="ARBA" id="ARBA00004123"/>
    </source>
</evidence>
<dbReference type="InterPro" id="IPR012337">
    <property type="entry name" value="RNaseH-like_sf"/>
</dbReference>
<dbReference type="Gene3D" id="2.40.128.20">
    <property type="match status" value="1"/>
</dbReference>
<evidence type="ECO:0000256" key="6">
    <source>
        <dbReference type="SAM" id="SignalP"/>
    </source>
</evidence>
<dbReference type="InterPro" id="IPR012674">
    <property type="entry name" value="Calycin"/>
</dbReference>
<keyword evidence="5" id="KW-0539">Nucleus</keyword>
<dbReference type="PANTHER" id="PTHR46481">
    <property type="entry name" value="ZINC FINGER BED DOMAIN-CONTAINING PROTEIN 4"/>
    <property type="match status" value="1"/>
</dbReference>
<dbReference type="SUPFAM" id="SSF50814">
    <property type="entry name" value="Lipocalins"/>
    <property type="match status" value="1"/>
</dbReference>
<comment type="subcellular location">
    <subcellularLocation>
        <location evidence="1">Nucleus</location>
    </subcellularLocation>
</comment>
<dbReference type="GO" id="GO:0008289">
    <property type="term" value="F:lipid binding"/>
    <property type="evidence" value="ECO:0007669"/>
    <property type="project" value="UniProtKB-KW"/>
</dbReference>
<keyword evidence="6" id="KW-0732">Signal</keyword>
<dbReference type="AlphaFoldDB" id="A0A813V3Z8"/>
<accession>A0A813V3Z8</accession>
<feature type="domain" description="HAT C-terminal dimerisation" evidence="7">
    <location>
        <begin position="782"/>
        <end position="853"/>
    </location>
</feature>
<evidence type="ECO:0000256" key="5">
    <source>
        <dbReference type="ARBA" id="ARBA00023242"/>
    </source>
</evidence>
<dbReference type="Proteomes" id="UP000663879">
    <property type="component" value="Unassembled WGS sequence"/>
</dbReference>
<dbReference type="SUPFAM" id="SSF140996">
    <property type="entry name" value="Hermes dimerisation domain"/>
    <property type="match status" value="1"/>
</dbReference>
<dbReference type="GO" id="GO:0046983">
    <property type="term" value="F:protein dimerization activity"/>
    <property type="evidence" value="ECO:0007669"/>
    <property type="project" value="InterPro"/>
</dbReference>
<organism evidence="8 9">
    <name type="scientific">Brachionus calyciflorus</name>
    <dbReference type="NCBI Taxonomy" id="104777"/>
    <lineage>
        <taxon>Eukaryota</taxon>
        <taxon>Metazoa</taxon>
        <taxon>Spiralia</taxon>
        <taxon>Gnathifera</taxon>
        <taxon>Rotifera</taxon>
        <taxon>Eurotatoria</taxon>
        <taxon>Monogononta</taxon>
        <taxon>Pseudotrocha</taxon>
        <taxon>Ploima</taxon>
        <taxon>Brachionidae</taxon>
        <taxon>Brachionus</taxon>
    </lineage>
</organism>
<keyword evidence="2" id="KW-0479">Metal-binding</keyword>
<evidence type="ECO:0000313" key="9">
    <source>
        <dbReference type="Proteomes" id="UP000663879"/>
    </source>
</evidence>
<proteinExistence type="predicted"/>
<comment type="caution">
    <text evidence="8">The sequence shown here is derived from an EMBL/GenBank/DDBJ whole genome shotgun (WGS) entry which is preliminary data.</text>
</comment>